<reference evidence="2" key="1">
    <citation type="submission" date="2021-12" db="EMBL/GenBank/DDBJ databases">
        <authorList>
            <person name="Zaccaron A."/>
            <person name="Stergiopoulos I."/>
        </authorList>
    </citation>
    <scope>NUCLEOTIDE SEQUENCE</scope>
    <source>
        <strain evidence="2">Race5_Kim</strain>
    </source>
</reference>
<proteinExistence type="predicted"/>
<evidence type="ECO:0000256" key="1">
    <source>
        <dbReference type="SAM" id="Phobius"/>
    </source>
</evidence>
<dbReference type="AlphaFoldDB" id="A0A9Q8LFH1"/>
<organism evidence="2 3">
    <name type="scientific">Passalora fulva</name>
    <name type="common">Tomato leaf mold</name>
    <name type="synonym">Cladosporium fulvum</name>
    <dbReference type="NCBI Taxonomy" id="5499"/>
    <lineage>
        <taxon>Eukaryota</taxon>
        <taxon>Fungi</taxon>
        <taxon>Dikarya</taxon>
        <taxon>Ascomycota</taxon>
        <taxon>Pezizomycotina</taxon>
        <taxon>Dothideomycetes</taxon>
        <taxon>Dothideomycetidae</taxon>
        <taxon>Mycosphaerellales</taxon>
        <taxon>Mycosphaerellaceae</taxon>
        <taxon>Fulvia</taxon>
    </lineage>
</organism>
<protein>
    <submittedName>
        <fullName evidence="2">Uncharacterized protein</fullName>
    </submittedName>
</protein>
<sequence>MSHRVTFTGMLSTCSTSEETLSFPFLIILALAICACCFLMAIFVVRVKEVCFDVEPESDNDIEALRPYDDDPSAHWVRPYNDTGEKEVLVVYEKERSGV</sequence>
<accession>A0A9Q8LFH1</accession>
<keyword evidence="1" id="KW-0472">Membrane</keyword>
<dbReference type="GeneID" id="71984956"/>
<feature type="transmembrane region" description="Helical" evidence="1">
    <location>
        <begin position="20"/>
        <end position="45"/>
    </location>
</feature>
<dbReference type="EMBL" id="CP090166">
    <property type="protein sequence ID" value="UJO16611.1"/>
    <property type="molecule type" value="Genomic_DNA"/>
</dbReference>
<keyword evidence="3" id="KW-1185">Reference proteome</keyword>
<evidence type="ECO:0000313" key="3">
    <source>
        <dbReference type="Proteomes" id="UP000756132"/>
    </source>
</evidence>
<evidence type="ECO:0000313" key="2">
    <source>
        <dbReference type="EMBL" id="UJO16611.1"/>
    </source>
</evidence>
<dbReference type="KEGG" id="ffu:CLAFUR5_05078"/>
<keyword evidence="1" id="KW-0812">Transmembrane</keyword>
<dbReference type="RefSeq" id="XP_047760977.1">
    <property type="nucleotide sequence ID" value="XM_047904226.1"/>
</dbReference>
<name>A0A9Q8LFH1_PASFU</name>
<dbReference type="Proteomes" id="UP000756132">
    <property type="component" value="Chromosome 4"/>
</dbReference>
<keyword evidence="1" id="KW-1133">Transmembrane helix</keyword>
<reference evidence="2" key="2">
    <citation type="journal article" date="2022" name="Microb. Genom.">
        <title>A chromosome-scale genome assembly of the tomato pathogen Cladosporium fulvum reveals a compartmentalized genome architecture and the presence of a dispensable chromosome.</title>
        <authorList>
            <person name="Zaccaron A.Z."/>
            <person name="Chen L.H."/>
            <person name="Samaras A."/>
            <person name="Stergiopoulos I."/>
        </authorList>
    </citation>
    <scope>NUCLEOTIDE SEQUENCE</scope>
    <source>
        <strain evidence="2">Race5_Kim</strain>
    </source>
</reference>
<gene>
    <name evidence="2" type="ORF">CLAFUR5_05078</name>
</gene>